<accession>A0A4R0RWK6</accession>
<gene>
    <name evidence="2" type="ORF">EIP91_011733</name>
</gene>
<evidence type="ECO:0000313" key="2">
    <source>
        <dbReference type="EMBL" id="TCD71255.1"/>
    </source>
</evidence>
<keyword evidence="3" id="KW-1185">Reference proteome</keyword>
<feature type="compositionally biased region" description="Basic residues" evidence="1">
    <location>
        <begin position="213"/>
        <end position="222"/>
    </location>
</feature>
<feature type="region of interest" description="Disordered" evidence="1">
    <location>
        <begin position="211"/>
        <end position="235"/>
    </location>
</feature>
<feature type="compositionally biased region" description="Polar residues" evidence="1">
    <location>
        <begin position="223"/>
        <end position="235"/>
    </location>
</feature>
<evidence type="ECO:0000256" key="1">
    <source>
        <dbReference type="SAM" id="MobiDB-lite"/>
    </source>
</evidence>
<reference evidence="2 3" key="1">
    <citation type="submission" date="2018-11" db="EMBL/GenBank/DDBJ databases">
        <title>Genome assembly of Steccherinum ochraceum LE-BIN_3174, the white-rot fungus of the Steccherinaceae family (The Residual Polyporoid clade, Polyporales, Basidiomycota).</title>
        <authorList>
            <person name="Fedorova T.V."/>
            <person name="Glazunova O.A."/>
            <person name="Landesman E.O."/>
            <person name="Moiseenko K.V."/>
            <person name="Psurtseva N.V."/>
            <person name="Savinova O.S."/>
            <person name="Shakhova N.V."/>
            <person name="Tyazhelova T.V."/>
            <person name="Vasina D.V."/>
        </authorList>
    </citation>
    <scope>NUCLEOTIDE SEQUENCE [LARGE SCALE GENOMIC DNA]</scope>
    <source>
        <strain evidence="2 3">LE-BIN_3174</strain>
    </source>
</reference>
<proteinExistence type="predicted"/>
<dbReference type="OrthoDB" id="3197787at2759"/>
<protein>
    <submittedName>
        <fullName evidence="2">Uncharacterized protein</fullName>
    </submittedName>
</protein>
<evidence type="ECO:0000313" key="3">
    <source>
        <dbReference type="Proteomes" id="UP000292702"/>
    </source>
</evidence>
<dbReference type="AlphaFoldDB" id="A0A4R0RWK6"/>
<comment type="caution">
    <text evidence="2">The sequence shown here is derived from an EMBL/GenBank/DDBJ whole genome shotgun (WGS) entry which is preliminary data.</text>
</comment>
<organism evidence="2 3">
    <name type="scientific">Steccherinum ochraceum</name>
    <dbReference type="NCBI Taxonomy" id="92696"/>
    <lineage>
        <taxon>Eukaryota</taxon>
        <taxon>Fungi</taxon>
        <taxon>Dikarya</taxon>
        <taxon>Basidiomycota</taxon>
        <taxon>Agaricomycotina</taxon>
        <taxon>Agaricomycetes</taxon>
        <taxon>Polyporales</taxon>
        <taxon>Steccherinaceae</taxon>
        <taxon>Steccherinum</taxon>
    </lineage>
</organism>
<dbReference type="EMBL" id="RWJN01000008">
    <property type="protein sequence ID" value="TCD71255.1"/>
    <property type="molecule type" value="Genomic_DNA"/>
</dbReference>
<sequence length="235" mass="26096">MSPGAKPDAGAATHVAACSQPISVTTSKAPETPISASFPSYSSYPSFNVENARLKRESLKLDPIGTPPTDLVGKVLRKISRSSAHPTVTLYFTDNTQYQIRVDGYNPAYPGLPKEIETNPALESIFHALEHGTGNADYTISQAAIISLADRAFQLGEKESEWVQHHAALAFKFKEEGRWHCVWVTLAEHDDRGRCVFRTFDDVYLVKLDQRPPQKKRGHNKNKGSISQRNKFSTL</sequence>
<name>A0A4R0RWK6_9APHY</name>
<dbReference type="Proteomes" id="UP000292702">
    <property type="component" value="Unassembled WGS sequence"/>
</dbReference>